<keyword evidence="4 6" id="KW-0863">Zinc-finger</keyword>
<feature type="repeat" description="PPR" evidence="8">
    <location>
        <begin position="2050"/>
        <end position="2084"/>
    </location>
</feature>
<feature type="repeat" description="PPR" evidence="8">
    <location>
        <begin position="1684"/>
        <end position="1718"/>
    </location>
</feature>
<dbReference type="Pfam" id="PF25390">
    <property type="entry name" value="WD40_RLD"/>
    <property type="match status" value="1"/>
</dbReference>
<dbReference type="SMART" id="SM00064">
    <property type="entry name" value="FYVE"/>
    <property type="match status" value="1"/>
</dbReference>
<dbReference type="InterPro" id="IPR000408">
    <property type="entry name" value="Reg_chr_condens"/>
</dbReference>
<keyword evidence="5" id="KW-0862">Zinc</keyword>
<dbReference type="PROSITE" id="PS51375">
    <property type="entry name" value="PPR"/>
    <property type="match status" value="17"/>
</dbReference>
<feature type="repeat" description="RCC1" evidence="7">
    <location>
        <begin position="345"/>
        <end position="396"/>
    </location>
</feature>
<dbReference type="GO" id="GO:0008270">
    <property type="term" value="F:zinc ion binding"/>
    <property type="evidence" value="ECO:0007669"/>
    <property type="project" value="UniProtKB-KW"/>
</dbReference>
<proteinExistence type="inferred from homology"/>
<evidence type="ECO:0000256" key="1">
    <source>
        <dbReference type="ARBA" id="ARBA00007626"/>
    </source>
</evidence>
<evidence type="ECO:0000259" key="9">
    <source>
        <dbReference type="PROSITE" id="PS50178"/>
    </source>
</evidence>
<dbReference type="Gene3D" id="1.25.40.10">
    <property type="entry name" value="Tetratricopeptide repeat domain"/>
    <property type="match status" value="8"/>
</dbReference>
<feature type="repeat" description="PPR" evidence="8">
    <location>
        <begin position="1840"/>
        <end position="1874"/>
    </location>
</feature>
<keyword evidence="12" id="KW-1185">Reference proteome</keyword>
<evidence type="ECO:0000256" key="3">
    <source>
        <dbReference type="ARBA" id="ARBA00022737"/>
    </source>
</evidence>
<feature type="repeat" description="RCC1" evidence="7">
    <location>
        <begin position="619"/>
        <end position="670"/>
    </location>
</feature>
<dbReference type="Pfam" id="PF13041">
    <property type="entry name" value="PPR_2"/>
    <property type="match status" value="6"/>
</dbReference>
<dbReference type="SUPFAM" id="SSF57903">
    <property type="entry name" value="FYVE/PHD zinc finger"/>
    <property type="match status" value="1"/>
</dbReference>
<feature type="repeat" description="PPR" evidence="8">
    <location>
        <begin position="1433"/>
        <end position="1467"/>
    </location>
</feature>
<dbReference type="InterPro" id="IPR011011">
    <property type="entry name" value="Znf_FYVE_PHD"/>
</dbReference>
<dbReference type="InterPro" id="IPR009091">
    <property type="entry name" value="RCC1/BLIP-II"/>
</dbReference>
<name>A0A9J6AEZ6_SOLCO</name>
<feature type="repeat" description="PPR" evidence="8">
    <location>
        <begin position="1468"/>
        <end position="1502"/>
    </location>
</feature>
<feature type="repeat" description="RCC1" evidence="7">
    <location>
        <begin position="452"/>
        <end position="503"/>
    </location>
</feature>
<feature type="repeat" description="PPR" evidence="8">
    <location>
        <begin position="1614"/>
        <end position="1648"/>
    </location>
</feature>
<dbReference type="PROSITE" id="PS50012">
    <property type="entry name" value="RCC1_3"/>
    <property type="match status" value="7"/>
</dbReference>
<evidence type="ECO:0008006" key="13">
    <source>
        <dbReference type="Google" id="ProtNLM"/>
    </source>
</evidence>
<evidence type="ECO:0000256" key="7">
    <source>
        <dbReference type="PROSITE-ProRule" id="PRU00235"/>
    </source>
</evidence>
<feature type="repeat" description="PPR" evidence="8">
    <location>
        <begin position="1503"/>
        <end position="1537"/>
    </location>
</feature>
<dbReference type="GO" id="GO:0008380">
    <property type="term" value="P:RNA splicing"/>
    <property type="evidence" value="ECO:0007669"/>
    <property type="project" value="TreeGrafter"/>
</dbReference>
<evidence type="ECO:0000256" key="8">
    <source>
        <dbReference type="PROSITE-ProRule" id="PRU00708"/>
    </source>
</evidence>
<dbReference type="Pfam" id="PF13713">
    <property type="entry name" value="BRX_N"/>
    <property type="match status" value="1"/>
</dbReference>
<feature type="repeat" description="PPR" evidence="8">
    <location>
        <begin position="1366"/>
        <end position="1400"/>
    </location>
</feature>
<dbReference type="EMBL" id="JACXVP010000002">
    <property type="protein sequence ID" value="KAG5622963.1"/>
    <property type="molecule type" value="Genomic_DNA"/>
</dbReference>
<dbReference type="Gene3D" id="3.30.40.10">
    <property type="entry name" value="Zinc/RING finger domain, C3HC4 (zinc finger)"/>
    <property type="match status" value="1"/>
</dbReference>
<dbReference type="OrthoDB" id="5981550at2759"/>
<dbReference type="SUPFAM" id="SSF50985">
    <property type="entry name" value="RCC1/BLIP-II"/>
    <property type="match status" value="1"/>
</dbReference>
<dbReference type="SUPFAM" id="SSF50729">
    <property type="entry name" value="PH domain-like"/>
    <property type="match status" value="2"/>
</dbReference>
<feature type="repeat" description="PPR" evidence="8">
    <location>
        <begin position="1579"/>
        <end position="1613"/>
    </location>
</feature>
<feature type="repeat" description="PPR" evidence="8">
    <location>
        <begin position="1910"/>
        <end position="1944"/>
    </location>
</feature>
<dbReference type="InterPro" id="IPR013591">
    <property type="entry name" value="Brevis_radix_dom"/>
</dbReference>
<dbReference type="Pfam" id="PF01363">
    <property type="entry name" value="FYVE"/>
    <property type="match status" value="1"/>
</dbReference>
<dbReference type="PRINTS" id="PR00633">
    <property type="entry name" value="RCCNDNSATION"/>
</dbReference>
<feature type="repeat" description="PPR" evidence="8">
    <location>
        <begin position="1805"/>
        <end position="1839"/>
    </location>
</feature>
<dbReference type="InterPro" id="IPR000306">
    <property type="entry name" value="Znf_FYVE"/>
</dbReference>
<reference evidence="11 12" key="1">
    <citation type="submission" date="2020-09" db="EMBL/GenBank/DDBJ databases">
        <title>De no assembly of potato wild relative species, Solanum commersonii.</title>
        <authorList>
            <person name="Cho K."/>
        </authorList>
    </citation>
    <scope>NUCLEOTIDE SEQUENCE [LARGE SCALE GENOMIC DNA]</scope>
    <source>
        <strain evidence="11">LZ3.2</strain>
        <tissue evidence="11">Leaf</tissue>
    </source>
</reference>
<evidence type="ECO:0000256" key="6">
    <source>
        <dbReference type="PROSITE-ProRule" id="PRU00091"/>
    </source>
</evidence>
<dbReference type="InterPro" id="IPR011990">
    <property type="entry name" value="TPR-like_helical_dom_sf"/>
</dbReference>
<feature type="repeat" description="RCC1" evidence="7">
    <location>
        <begin position="567"/>
        <end position="618"/>
    </location>
</feature>
<feature type="repeat" description="PPR" evidence="8">
    <location>
        <begin position="1875"/>
        <end position="1909"/>
    </location>
</feature>
<dbReference type="Gene3D" id="2.30.29.30">
    <property type="entry name" value="Pleckstrin-homology domain (PH domain)/Phosphotyrosine-binding domain (PTB)"/>
    <property type="match status" value="2"/>
</dbReference>
<dbReference type="GO" id="GO:0000963">
    <property type="term" value="P:mitochondrial RNA processing"/>
    <property type="evidence" value="ECO:0007669"/>
    <property type="project" value="TreeGrafter"/>
</dbReference>
<dbReference type="InterPro" id="IPR013083">
    <property type="entry name" value="Znf_RING/FYVE/PHD"/>
</dbReference>
<protein>
    <recommendedName>
        <fullName evidence="13">Ran GTPase binding protein</fullName>
    </recommendedName>
</protein>
<gene>
    <name evidence="11" type="ORF">H5410_008181</name>
</gene>
<evidence type="ECO:0000259" key="10">
    <source>
        <dbReference type="PROSITE" id="PS51514"/>
    </source>
</evidence>
<feature type="repeat" description="PPR" evidence="8">
    <location>
        <begin position="1945"/>
        <end position="1979"/>
    </location>
</feature>
<dbReference type="Pfam" id="PF08381">
    <property type="entry name" value="BRX"/>
    <property type="match status" value="1"/>
</dbReference>
<accession>A0A9J6AEZ6</accession>
<evidence type="ECO:0000313" key="11">
    <source>
        <dbReference type="EMBL" id="KAG5622963.1"/>
    </source>
</evidence>
<dbReference type="GO" id="GO:0005739">
    <property type="term" value="C:mitochondrion"/>
    <property type="evidence" value="ECO:0007669"/>
    <property type="project" value="TreeGrafter"/>
</dbReference>
<dbReference type="InterPro" id="IPR017455">
    <property type="entry name" value="Znf_FYVE-rel"/>
</dbReference>
<feature type="domain" description="FYVE-type" evidence="9">
    <location>
        <begin position="675"/>
        <end position="737"/>
    </location>
</feature>
<feature type="repeat" description="PPR" evidence="8">
    <location>
        <begin position="1719"/>
        <end position="1753"/>
    </location>
</feature>
<dbReference type="PANTHER" id="PTHR47932">
    <property type="entry name" value="ATPASE EXPRESSION PROTEIN 3"/>
    <property type="match status" value="1"/>
</dbReference>
<dbReference type="GO" id="GO:0003729">
    <property type="term" value="F:mRNA binding"/>
    <property type="evidence" value="ECO:0007669"/>
    <property type="project" value="TreeGrafter"/>
</dbReference>
<dbReference type="FunFam" id="1.25.40.10:FF:000558">
    <property type="entry name" value="Pentatricopeptide repeat-containing protein At5g39710"/>
    <property type="match status" value="1"/>
</dbReference>
<dbReference type="InterPro" id="IPR002885">
    <property type="entry name" value="PPR_rpt"/>
</dbReference>
<sequence>MGEEHLTIDPSDRAVEQAIVALKKGAHLLKYGRRGKPKFYPLRLSACYYLYVEVPLGLRLCDKLWFKLLMSLPFDVSIIAGEDEKFLIWYSSEKENQLRLSSITNVIRGQSTVILQPEMESQCISLIYGNGERTLDLICKDKMQAETWFVGLRAVISRTHHHRMVDSLKSKRGAHSCISSPAGYMRRKQNLGLSAKTIRLSQVRSLAGSPTQSFSERCFTDGLSCSSESFFSESSLSNVMDNFTSSSSYFEPDDLSQTRASCAGTEIQTDMLAPLLPSSNESRPFGKNVLRDVFIWGEGAEGGCLGVGEVKLDALSPKLLESTVMLDVQAISIGRSHASIVTKQGEVFCWGEGKNGRLGHKHDMDTARPKLVDSLNRVRVKSVSCGEYQTCALTFSGELYAWGDNSFCAELVGEEKKRSHWLPNRVCGSLDGVKISYVACAEWHTAIVSTSGQLFTYGDGTFGVLGHGNLQSVAQPKEVESLRGLWVKCVACGPWHTAAVVEVIVDRLKFNNPGGKLFTWGDGDKGRLGHPGAETKLLPTCVAKLVDHDFIQVSCASTLTIALSSTGKVYMMGSAVHGQLGNPEAKDKSLVLVQGKLREEFITEISSGSYHVAVLTSRGSVYTWGKGANGQLGLGDTKDRSWPTLVESLRDRQVEHITCGSSTTAAICLHKSASSTDQSSCKGCNMSFGITRKKQNCYNCGLLFCRTCCSKKTPNASLAPDKTKAFRVCDPCFYQLQRIAQSSRSSKLENHSPRPLPITLNIVTCEKVERDEANTTSSRMMATKKYLTENNQCFDRRSANSLGESRQFSDPVTSLLDTFPRWGQVPCPKVFRRDYGQMRTQNAHVRNSLASASPTYFVEPKFVPSAGLNMEEDLKESDKILLEEVCKLRTQVESLERLCETRKEKIQESQQKVEEAWSVAKGEASKSKAAKEVIKALTSRLQAMSESFFAEAEANVQAIANVLQTTSTYSASQNHIGGHRIVVPLSNAHLEERNVDSLCGSPIVFSSTLRSFYNKENNVDSRSAEESCKEADHGQAGLRTSKVEWVEQYQLGVFITLTVLPSGKKGLKRVRFSRKKFTEKEAKKWWEENQLSVYKKYDVEGYENVNQVLLKNFGKITECPFTCHLNPGCRPAPPQRHKTLSRRMTLKLFKYALPQSLPIRFLSNTFKISSRFICADNKLDKLVDPLLKFPEDEYTPQEENKLKESSFSVQELGFLQDSILGSVSSKTDTGKFPDDVFLVINAIRNGNDGFGERTEKALRLFREKLNPGLVVDVLRNIHNPELGVKFFKWAGRQIGYVHNASVYDALLDLIGCVGVPEHFFNDIGKDDKEVLGKLLNVLIRKCCRNGLWNSALEELGRLKDSGYKPSAVTYNSLVQVFLQVDRLETASLIYKEMSVLNFKMDKHTINSFTRSLCKVGKWRDALDLIDKEEFVPDTVIYTNMISGLCEGSFFEEAMNFLNLMRTISCIPNTVTYQVLLCALLNRRKLGRVKRVLNLMISEGCYPGQKIFNSLVHAYCRSGDYWYAYKLLKKMDGCGCQPGYVVYNILIGGICGNEELPSKDVLELAENVYSEMLTARLVLNKVNVVNFARCLCAFGKYEDAFSVIKEMMSKGFVPDVSTYSKVLGFLCNASKVDKAFLLFQEMKRNGIVPDVYTYTILIDSFCKSGLIQQARNWLNEMIQNGCTPNVVTYTAIIHAYLKQRKILDANEFFESMLMQGCIPNVVTLTALIDGYCKAGHLEKACQIYARMKGSLDTPEVDLYFKVDLDGKKEPNVVTFGAMVDGLCKAHKVKEAHNLLDVMLAEGCEPNHIVYDALIDGFCKVGKLDDAQEIFAKMSECGYSPSIYTYSSLIDRLFKDKRLDLAVKVLSKMLESSCPPNVVIYTEMVDGLCKVGKIDEAYKLMLMMEEKGCHPNVVTYTAMIDGFGKTGKVNKCLELIESMGNKGCAPNYITYSVAIKHCCAEGLLDEALQLLEEMKQISWPKHMASHLKVIEGFRREYLVSLGILEDMSNNNFLPVIPVYRLLIDSYQKAGRLELAVELLKEISSSSLFLHLDKKMYSSLIECLSVSNKIDLAFELYVDMTKKGAVPELTDFVNLIKGLISTTCWHLIYILGAAPVVRLQFDLVITKYLVRQLNEPGFSDQAVEQPEMGSQCISLLYGNGERTLDLTCKDKMQAETWFVGLRAIISRTHHHKIVDPLKSNRRAHSSISSRVGFTRRKQNLGLSAKTIRPSQYEFTPKASVSSTQSSTCLWSGEFGAEFVPSLFENLLKVLKDYVKQERRKFKSQQKVEEAWSVAKEEASKGKAAKKVVKALTSRISWDLYVCRKKFIKHRVKPTVDERNSYMIARDST</sequence>
<feature type="repeat" description="RCC1" evidence="7">
    <location>
        <begin position="291"/>
        <end position="344"/>
    </location>
</feature>
<comment type="caution">
    <text evidence="11">The sequence shown here is derived from an EMBL/GenBank/DDBJ whole genome shotgun (WGS) entry which is preliminary data.</text>
</comment>
<comment type="similarity">
    <text evidence="1">Belongs to the PPR family. P subfamily.</text>
</comment>
<dbReference type="InterPro" id="IPR027988">
    <property type="entry name" value="BRX_N"/>
</dbReference>
<dbReference type="PROSITE" id="PS50178">
    <property type="entry name" value="ZF_FYVE"/>
    <property type="match status" value="1"/>
</dbReference>
<dbReference type="Proteomes" id="UP000824120">
    <property type="component" value="Chromosome 2"/>
</dbReference>
<dbReference type="PANTHER" id="PTHR47932:SF63">
    <property type="entry name" value="OS08G0290000 PROTEIN"/>
    <property type="match status" value="1"/>
</dbReference>
<dbReference type="Pfam" id="PF01535">
    <property type="entry name" value="PPR"/>
    <property type="match status" value="5"/>
</dbReference>
<evidence type="ECO:0000313" key="12">
    <source>
        <dbReference type="Proteomes" id="UP000824120"/>
    </source>
</evidence>
<evidence type="ECO:0000256" key="2">
    <source>
        <dbReference type="ARBA" id="ARBA00022723"/>
    </source>
</evidence>
<dbReference type="Pfam" id="PF12854">
    <property type="entry name" value="PPR_1"/>
    <property type="match status" value="2"/>
</dbReference>
<dbReference type="InterPro" id="IPR011993">
    <property type="entry name" value="PH-like_dom_sf"/>
</dbReference>
<evidence type="ECO:0000256" key="5">
    <source>
        <dbReference type="ARBA" id="ARBA00022833"/>
    </source>
</evidence>
<evidence type="ECO:0000256" key="4">
    <source>
        <dbReference type="ARBA" id="ARBA00022771"/>
    </source>
</evidence>
<organism evidence="11 12">
    <name type="scientific">Solanum commersonii</name>
    <name type="common">Commerson's wild potato</name>
    <name type="synonym">Commerson's nightshade</name>
    <dbReference type="NCBI Taxonomy" id="4109"/>
    <lineage>
        <taxon>Eukaryota</taxon>
        <taxon>Viridiplantae</taxon>
        <taxon>Streptophyta</taxon>
        <taxon>Embryophyta</taxon>
        <taxon>Tracheophyta</taxon>
        <taxon>Spermatophyta</taxon>
        <taxon>Magnoliopsida</taxon>
        <taxon>eudicotyledons</taxon>
        <taxon>Gunneridae</taxon>
        <taxon>Pentapetalae</taxon>
        <taxon>asterids</taxon>
        <taxon>lamiids</taxon>
        <taxon>Solanales</taxon>
        <taxon>Solanaceae</taxon>
        <taxon>Solanoideae</taxon>
        <taxon>Solaneae</taxon>
        <taxon>Solanum</taxon>
    </lineage>
</organism>
<dbReference type="Gene3D" id="2.130.10.30">
    <property type="entry name" value="Regulator of chromosome condensation 1/beta-lactamase-inhibitor protein II"/>
    <property type="match status" value="2"/>
</dbReference>
<keyword evidence="2" id="KW-0479">Metal-binding</keyword>
<feature type="repeat" description="PPR" evidence="8">
    <location>
        <begin position="1770"/>
        <end position="1804"/>
    </location>
</feature>
<feature type="repeat" description="RCC1" evidence="7">
    <location>
        <begin position="515"/>
        <end position="566"/>
    </location>
</feature>
<feature type="repeat" description="PPR" evidence="8">
    <location>
        <begin position="1649"/>
        <end position="1683"/>
    </location>
</feature>
<keyword evidence="3" id="KW-0677">Repeat</keyword>
<dbReference type="CDD" id="cd13365">
    <property type="entry name" value="PH_PLC_plant-like"/>
    <property type="match status" value="1"/>
</dbReference>
<dbReference type="NCBIfam" id="TIGR00756">
    <property type="entry name" value="PPR"/>
    <property type="match status" value="15"/>
</dbReference>
<dbReference type="PROSITE" id="PS00626">
    <property type="entry name" value="RCC1_2"/>
    <property type="match status" value="1"/>
</dbReference>
<feature type="repeat" description="RCC1" evidence="7">
    <location>
        <begin position="397"/>
        <end position="451"/>
    </location>
</feature>
<dbReference type="PROSITE" id="PS51514">
    <property type="entry name" value="BRX"/>
    <property type="match status" value="1"/>
</dbReference>
<dbReference type="InterPro" id="IPR058923">
    <property type="entry name" value="RCC1-like_dom"/>
</dbReference>
<feature type="domain" description="BRX" evidence="10">
    <location>
        <begin position="1043"/>
        <end position="1098"/>
    </location>
</feature>
<feature type="repeat" description="PPR" evidence="8">
    <location>
        <begin position="1331"/>
        <end position="1365"/>
    </location>
</feature>